<dbReference type="AlphaFoldDB" id="A0A2K8QTF3"/>
<evidence type="ECO:0000256" key="2">
    <source>
        <dbReference type="ARBA" id="ARBA00007783"/>
    </source>
</evidence>
<keyword evidence="5" id="KW-0812">Transmembrane</keyword>
<dbReference type="InterPro" id="IPR013525">
    <property type="entry name" value="ABC2_TM"/>
</dbReference>
<keyword evidence="3" id="KW-0813">Transport</keyword>
<dbReference type="GO" id="GO:0005886">
    <property type="term" value="C:plasma membrane"/>
    <property type="evidence" value="ECO:0007669"/>
    <property type="project" value="UniProtKB-SubCell"/>
</dbReference>
<name>A0A2K8QTF3_9GAMM</name>
<protein>
    <submittedName>
        <fullName evidence="9">ABC transporter permease</fullName>
    </submittedName>
</protein>
<dbReference type="OrthoDB" id="9796017at2"/>
<evidence type="ECO:0000256" key="1">
    <source>
        <dbReference type="ARBA" id="ARBA00004651"/>
    </source>
</evidence>
<organism evidence="9 10">
    <name type="scientific">Dickeya fangzhongdai</name>
    <dbReference type="NCBI Taxonomy" id="1778540"/>
    <lineage>
        <taxon>Bacteria</taxon>
        <taxon>Pseudomonadati</taxon>
        <taxon>Pseudomonadota</taxon>
        <taxon>Gammaproteobacteria</taxon>
        <taxon>Enterobacterales</taxon>
        <taxon>Pectobacteriaceae</taxon>
        <taxon>Dickeya</taxon>
    </lineage>
</organism>
<comment type="subcellular location">
    <subcellularLocation>
        <location evidence="1">Cell membrane</location>
        <topology evidence="1">Multi-pass membrane protein</topology>
    </subcellularLocation>
</comment>
<dbReference type="Proteomes" id="UP000231901">
    <property type="component" value="Chromosome"/>
</dbReference>
<dbReference type="GO" id="GO:0140359">
    <property type="term" value="F:ABC-type transporter activity"/>
    <property type="evidence" value="ECO:0007669"/>
    <property type="project" value="InterPro"/>
</dbReference>
<evidence type="ECO:0000256" key="3">
    <source>
        <dbReference type="ARBA" id="ARBA00022448"/>
    </source>
</evidence>
<evidence type="ECO:0000256" key="8">
    <source>
        <dbReference type="ARBA" id="ARBA00023136"/>
    </source>
</evidence>
<dbReference type="GO" id="GO:0015920">
    <property type="term" value="P:lipopolysaccharide transport"/>
    <property type="evidence" value="ECO:0007669"/>
    <property type="project" value="TreeGrafter"/>
</dbReference>
<dbReference type="Pfam" id="PF01061">
    <property type="entry name" value="ABC2_membrane"/>
    <property type="match status" value="1"/>
</dbReference>
<keyword evidence="8" id="KW-0472">Membrane</keyword>
<evidence type="ECO:0000313" key="10">
    <source>
        <dbReference type="Proteomes" id="UP000231901"/>
    </source>
</evidence>
<accession>A0A2K8QTF3</accession>
<keyword evidence="7" id="KW-0762">Sugar transport</keyword>
<dbReference type="PANTHER" id="PTHR30413:SF10">
    <property type="entry name" value="CAPSULE POLYSACCHARIDE EXPORT INNER-MEMBRANE PROTEIN CTRC"/>
    <property type="match status" value="1"/>
</dbReference>
<reference evidence="10" key="1">
    <citation type="journal article" date="2018" name="Genome Announc.">
        <title>Complete genome sequence of a Dickeya fangzhongdai type strain causing bleeding canker of pear tree trunks.</title>
        <authorList>
            <person name="Zhao Y."/>
            <person name="Tian Y."/>
            <person name="Li X."/>
            <person name="Hu B."/>
        </authorList>
    </citation>
    <scope>NUCLEOTIDE SEQUENCE [LARGE SCALE GENOMIC DNA]</scope>
    <source>
        <strain evidence="10">DSM 101947</strain>
    </source>
</reference>
<gene>
    <name evidence="9" type="ORF">CVE23_19525</name>
</gene>
<dbReference type="PANTHER" id="PTHR30413">
    <property type="entry name" value="INNER MEMBRANE TRANSPORT PERMEASE"/>
    <property type="match status" value="1"/>
</dbReference>
<evidence type="ECO:0000313" key="9">
    <source>
        <dbReference type="EMBL" id="ATZ96754.1"/>
    </source>
</evidence>
<proteinExistence type="inferred from homology"/>
<keyword evidence="7" id="KW-0625">Polysaccharide transport</keyword>
<evidence type="ECO:0000256" key="4">
    <source>
        <dbReference type="ARBA" id="ARBA00022475"/>
    </source>
</evidence>
<evidence type="ECO:0000256" key="6">
    <source>
        <dbReference type="ARBA" id="ARBA00022989"/>
    </source>
</evidence>
<dbReference type="GO" id="GO:0015774">
    <property type="term" value="P:polysaccharide transport"/>
    <property type="evidence" value="ECO:0007669"/>
    <property type="project" value="UniProtKB-KW"/>
</dbReference>
<comment type="similarity">
    <text evidence="2">Belongs to the ABC-2 integral membrane protein family.</text>
</comment>
<keyword evidence="10" id="KW-1185">Reference proteome</keyword>
<evidence type="ECO:0000256" key="5">
    <source>
        <dbReference type="ARBA" id="ARBA00022692"/>
    </source>
</evidence>
<sequence length="262" mass="30423">MGISYMLNDLKSALKNPESWVVLSWYDIKQRYKRSTLGPFWVTISTAILVGMLSLLWSTLFKLDVQDYLPFFCIGQVFWTYISTQLTEASNGFIQFDYIIRQSKISFTSIMLRILSRNIIVFLHNFIIIIFVITFVGPGWTVTALLSIIGFVLLSVALVSSSLILGIICTRFRDMQMIIQNILLVSFYFTPIMWKTDQLNEQWLYWVQFNPLVHFFNIIREPMLGHLPDQNSIIIATAITVVLFILSMITLNKTKTKIAYWL</sequence>
<dbReference type="KEGG" id="dfn:CVE23_19525"/>
<keyword evidence="6" id="KW-1133">Transmembrane helix</keyword>
<dbReference type="EMBL" id="CP025003">
    <property type="protein sequence ID" value="ATZ96754.1"/>
    <property type="molecule type" value="Genomic_DNA"/>
</dbReference>
<evidence type="ECO:0000256" key="7">
    <source>
        <dbReference type="ARBA" id="ARBA00023047"/>
    </source>
</evidence>
<keyword evidence="4" id="KW-1003">Cell membrane</keyword>